<sequence>MAVATSGTGRCQLNKVGALQHQPPTGCVAEAICRWNIWSKLYPLHTGPGQLFSRDCHLKEPQETLNTSVMSSMERGVLSRISAVHPKTLTGKAECQCACLWTHRGREDTRNAGQASNGK</sequence>
<proteinExistence type="predicted"/>
<dbReference type="Proteomes" id="UP001314169">
    <property type="component" value="Chromosome 12"/>
</dbReference>
<organism evidence="1 2">
    <name type="scientific">Pipistrellus nathusii</name>
    <name type="common">Nathusius' pipistrelle</name>
    <dbReference type="NCBI Taxonomy" id="59473"/>
    <lineage>
        <taxon>Eukaryota</taxon>
        <taxon>Metazoa</taxon>
        <taxon>Chordata</taxon>
        <taxon>Craniata</taxon>
        <taxon>Vertebrata</taxon>
        <taxon>Euteleostomi</taxon>
        <taxon>Mammalia</taxon>
        <taxon>Eutheria</taxon>
        <taxon>Laurasiatheria</taxon>
        <taxon>Chiroptera</taxon>
        <taxon>Yangochiroptera</taxon>
        <taxon>Vespertilionidae</taxon>
        <taxon>Pipistrellus</taxon>
    </lineage>
</organism>
<keyword evidence="2" id="KW-1185">Reference proteome</keyword>
<evidence type="ECO:0000313" key="2">
    <source>
        <dbReference type="Proteomes" id="UP001314169"/>
    </source>
</evidence>
<dbReference type="EMBL" id="OY882869">
    <property type="protein sequence ID" value="CAK6435172.1"/>
    <property type="molecule type" value="Genomic_DNA"/>
</dbReference>
<accession>A0ABN9ZG15</accession>
<gene>
    <name evidence="1" type="ORF">MPIPNATIZW_LOCUS3478</name>
</gene>
<protein>
    <submittedName>
        <fullName evidence="1">Uncharacterized protein</fullName>
    </submittedName>
</protein>
<reference evidence="1" key="1">
    <citation type="submission" date="2023-12" db="EMBL/GenBank/DDBJ databases">
        <authorList>
            <person name="Brown T."/>
        </authorList>
    </citation>
    <scope>NUCLEOTIDE SEQUENCE</scope>
</reference>
<evidence type="ECO:0000313" key="1">
    <source>
        <dbReference type="EMBL" id="CAK6435172.1"/>
    </source>
</evidence>
<name>A0ABN9ZG15_PIPNA</name>